<organism evidence="2 3">
    <name type="scientific">Niastella yeongjuensis</name>
    <dbReference type="NCBI Taxonomy" id="354355"/>
    <lineage>
        <taxon>Bacteria</taxon>
        <taxon>Pseudomonadati</taxon>
        <taxon>Bacteroidota</taxon>
        <taxon>Chitinophagia</taxon>
        <taxon>Chitinophagales</taxon>
        <taxon>Chitinophagaceae</taxon>
        <taxon>Niastella</taxon>
    </lineage>
</organism>
<gene>
    <name evidence="2" type="ORF">A4H97_23090</name>
</gene>
<proteinExistence type="predicted"/>
<keyword evidence="3" id="KW-1185">Reference proteome</keyword>
<dbReference type="EMBL" id="LVXG01000005">
    <property type="protein sequence ID" value="OQP53783.1"/>
    <property type="molecule type" value="Genomic_DNA"/>
</dbReference>
<dbReference type="SUPFAM" id="SSF52091">
    <property type="entry name" value="SpoIIaa-like"/>
    <property type="match status" value="1"/>
</dbReference>
<dbReference type="Proteomes" id="UP000192610">
    <property type="component" value="Unassembled WGS sequence"/>
</dbReference>
<name>A0A1V9F5U8_9BACT</name>
<sequence>MQFKFDTSEKFHAIQIKEPVLSANMTEDLDACLMPFLKQEVKNVVLNLQDIQNIDNAAGEHLVKIQQHYYEHNASFVICCMQKQVEKALDDAELLELLNIAPTESEAWDILHMEEIERELGDSI</sequence>
<comment type="caution">
    <text evidence="2">The sequence shown here is derived from an EMBL/GenBank/DDBJ whole genome shotgun (WGS) entry which is preliminary data.</text>
</comment>
<evidence type="ECO:0000313" key="3">
    <source>
        <dbReference type="Proteomes" id="UP000192610"/>
    </source>
</evidence>
<evidence type="ECO:0000259" key="1">
    <source>
        <dbReference type="PROSITE" id="PS50801"/>
    </source>
</evidence>
<dbReference type="AlphaFoldDB" id="A0A1V9F5U8"/>
<dbReference type="STRING" id="354355.SAMN05660816_05090"/>
<evidence type="ECO:0000313" key="2">
    <source>
        <dbReference type="EMBL" id="OQP53783.1"/>
    </source>
</evidence>
<dbReference type="RefSeq" id="WP_081197687.1">
    <property type="nucleotide sequence ID" value="NZ_FOCZ01000011.1"/>
</dbReference>
<dbReference type="InterPro" id="IPR002645">
    <property type="entry name" value="STAS_dom"/>
</dbReference>
<dbReference type="Gene3D" id="3.30.750.24">
    <property type="entry name" value="STAS domain"/>
    <property type="match status" value="1"/>
</dbReference>
<accession>A0A1V9F5U8</accession>
<dbReference type="OrthoDB" id="667243at2"/>
<protein>
    <submittedName>
        <fullName evidence="2">Anti-anti-sigma factor</fullName>
    </submittedName>
</protein>
<dbReference type="InterPro" id="IPR036513">
    <property type="entry name" value="STAS_dom_sf"/>
</dbReference>
<dbReference type="PROSITE" id="PS50801">
    <property type="entry name" value="STAS"/>
    <property type="match status" value="1"/>
</dbReference>
<dbReference type="Pfam" id="PF01740">
    <property type="entry name" value="STAS"/>
    <property type="match status" value="1"/>
</dbReference>
<feature type="domain" description="STAS" evidence="1">
    <location>
        <begin position="1"/>
        <end position="111"/>
    </location>
</feature>
<reference evidence="3" key="1">
    <citation type="submission" date="2016-04" db="EMBL/GenBank/DDBJ databases">
        <authorList>
            <person name="Chen L."/>
            <person name="Zhuang W."/>
            <person name="Wang G."/>
        </authorList>
    </citation>
    <scope>NUCLEOTIDE SEQUENCE [LARGE SCALE GENOMIC DNA]</scope>
    <source>
        <strain evidence="3">17621</strain>
    </source>
</reference>